<evidence type="ECO:0000313" key="9">
    <source>
        <dbReference type="EMBL" id="GMA19642.1"/>
    </source>
</evidence>
<dbReference type="InterPro" id="IPR050131">
    <property type="entry name" value="Peptidase_S8_subtilisin-like"/>
</dbReference>
<dbReference type="PROSITE" id="PS00137">
    <property type="entry name" value="SUBTILASE_HIS"/>
    <property type="match status" value="1"/>
</dbReference>
<reference evidence="10" key="1">
    <citation type="journal article" date="2019" name="Int. J. Syst. Evol. Microbiol.">
        <title>The Global Catalogue of Microorganisms (GCM) 10K type strain sequencing project: providing services to taxonomists for standard genome sequencing and annotation.</title>
        <authorList>
            <consortium name="The Broad Institute Genomics Platform"/>
            <consortium name="The Broad Institute Genome Sequencing Center for Infectious Disease"/>
            <person name="Wu L."/>
            <person name="Ma J."/>
        </authorList>
    </citation>
    <scope>NUCLEOTIDE SEQUENCE [LARGE SCALE GENOMIC DNA]</scope>
    <source>
        <strain evidence="10">NBRC 105830</strain>
    </source>
</reference>
<sequence>MRRTAITVSGAALVALCGGLASTLPTASADTTTPERQLLVLAKDGVSDSAARAAIARAGGTVSSANVAIGLYDVSTKAGAFSADAMGSGAIQGVARDRVIGRSPDAAAARAKNKDVEKALTDRAVGNTKGVPKPAVPTSGEPLAGYQWDMRMIRTEAAHQIATGRGARVGVMDTGVDADHPDLRANVNRELSRNFTVDMPDIDGPCEDEPDKSCNDPATVDEGGHGTHVAGTIAAAVNGRGMAGVAPNAEIVNLRVGQDSGFFFLKPTVDALTYAADTGIDVVNMSYYIDPWLYNCANNPADSPEAQAQQQTIIAATNRALKYASSRGIALIAAAGNQNTDLNNPTFDGSSPDYPEDAAYDRTIDNSCVSLPTEGTNVMSISSVGPSKLKADYSSYGTEQVTVAAPGGYFRDFYGTPQYGQYQNLILSTVPKNVLLADGLIDPATGAPKTAAVIRDCTGGECAYYQYLQGTSMAAPHATGVAALIVSRWGHPAPKTGGLDLAPKQTQKILEKTAVPTPCPAPVYDYPDRPDAYTAKCEGTTEVNGWYGHGIVDALNAVTSRK</sequence>
<evidence type="ECO:0000256" key="7">
    <source>
        <dbReference type="SAM" id="SignalP"/>
    </source>
</evidence>
<keyword evidence="7" id="KW-0732">Signal</keyword>
<keyword evidence="2 5" id="KW-0645">Protease</keyword>
<dbReference type="Pfam" id="PF00082">
    <property type="entry name" value="Peptidase_S8"/>
    <property type="match status" value="1"/>
</dbReference>
<dbReference type="PROSITE" id="PS00138">
    <property type="entry name" value="SUBTILASE_SER"/>
    <property type="match status" value="1"/>
</dbReference>
<dbReference type="GO" id="GO:0006508">
    <property type="term" value="P:proteolysis"/>
    <property type="evidence" value="ECO:0007669"/>
    <property type="project" value="UniProtKB-KW"/>
</dbReference>
<dbReference type="PANTHER" id="PTHR43806:SF11">
    <property type="entry name" value="CEREVISIN-RELATED"/>
    <property type="match status" value="1"/>
</dbReference>
<proteinExistence type="inferred from homology"/>
<dbReference type="InterPro" id="IPR015500">
    <property type="entry name" value="Peptidase_S8_subtilisin-rel"/>
</dbReference>
<accession>A0ABQ6HNC2</accession>
<feature type="active site" description="Charge relay system" evidence="5">
    <location>
        <position position="173"/>
    </location>
</feature>
<organism evidence="9 10">
    <name type="scientific">Arsenicicoccus piscis</name>
    <dbReference type="NCBI Taxonomy" id="673954"/>
    <lineage>
        <taxon>Bacteria</taxon>
        <taxon>Bacillati</taxon>
        <taxon>Actinomycetota</taxon>
        <taxon>Actinomycetes</taxon>
        <taxon>Micrococcales</taxon>
        <taxon>Intrasporangiaceae</taxon>
        <taxon>Arsenicicoccus</taxon>
    </lineage>
</organism>
<evidence type="ECO:0000313" key="10">
    <source>
        <dbReference type="Proteomes" id="UP001157109"/>
    </source>
</evidence>
<evidence type="ECO:0000256" key="6">
    <source>
        <dbReference type="RuleBase" id="RU003355"/>
    </source>
</evidence>
<protein>
    <submittedName>
        <fullName evidence="9">Serine protease</fullName>
    </submittedName>
</protein>
<dbReference type="Proteomes" id="UP001157109">
    <property type="component" value="Unassembled WGS sequence"/>
</dbReference>
<feature type="chain" id="PRO_5045913831" evidence="7">
    <location>
        <begin position="30"/>
        <end position="562"/>
    </location>
</feature>
<dbReference type="InterPro" id="IPR023828">
    <property type="entry name" value="Peptidase_S8_Ser-AS"/>
</dbReference>
<gene>
    <name evidence="9" type="ORF">GCM10025862_16630</name>
</gene>
<feature type="signal peptide" evidence="7">
    <location>
        <begin position="1"/>
        <end position="29"/>
    </location>
</feature>
<dbReference type="InterPro" id="IPR022398">
    <property type="entry name" value="Peptidase_S8_His-AS"/>
</dbReference>
<dbReference type="PANTHER" id="PTHR43806">
    <property type="entry name" value="PEPTIDASE S8"/>
    <property type="match status" value="1"/>
</dbReference>
<comment type="caution">
    <text evidence="9">The sequence shown here is derived from an EMBL/GenBank/DDBJ whole genome shotgun (WGS) entry which is preliminary data.</text>
</comment>
<evidence type="ECO:0000256" key="1">
    <source>
        <dbReference type="ARBA" id="ARBA00011073"/>
    </source>
</evidence>
<dbReference type="InterPro" id="IPR000209">
    <property type="entry name" value="Peptidase_S8/S53_dom"/>
</dbReference>
<feature type="active site" description="Charge relay system" evidence="5">
    <location>
        <position position="225"/>
    </location>
</feature>
<dbReference type="PRINTS" id="PR00723">
    <property type="entry name" value="SUBTILISIN"/>
</dbReference>
<dbReference type="RefSeq" id="WP_241445292.1">
    <property type="nucleotide sequence ID" value="NZ_BSUJ01000001.1"/>
</dbReference>
<dbReference type="GO" id="GO:0008233">
    <property type="term" value="F:peptidase activity"/>
    <property type="evidence" value="ECO:0007669"/>
    <property type="project" value="UniProtKB-KW"/>
</dbReference>
<feature type="domain" description="Peptidase S8/S53" evidence="8">
    <location>
        <begin position="164"/>
        <end position="550"/>
    </location>
</feature>
<dbReference type="PROSITE" id="PS51892">
    <property type="entry name" value="SUBTILASE"/>
    <property type="match status" value="1"/>
</dbReference>
<evidence type="ECO:0000256" key="5">
    <source>
        <dbReference type="PROSITE-ProRule" id="PRU01240"/>
    </source>
</evidence>
<dbReference type="InterPro" id="IPR023827">
    <property type="entry name" value="Peptidase_S8_Asp-AS"/>
</dbReference>
<dbReference type="PROSITE" id="PS00136">
    <property type="entry name" value="SUBTILASE_ASP"/>
    <property type="match status" value="1"/>
</dbReference>
<evidence type="ECO:0000256" key="2">
    <source>
        <dbReference type="ARBA" id="ARBA00022670"/>
    </source>
</evidence>
<dbReference type="Gene3D" id="3.40.50.200">
    <property type="entry name" value="Peptidase S8/S53 domain"/>
    <property type="match status" value="1"/>
</dbReference>
<evidence type="ECO:0000256" key="3">
    <source>
        <dbReference type="ARBA" id="ARBA00022801"/>
    </source>
</evidence>
<keyword evidence="10" id="KW-1185">Reference proteome</keyword>
<feature type="active site" description="Charge relay system" evidence="5">
    <location>
        <position position="472"/>
    </location>
</feature>
<dbReference type="EMBL" id="BSUJ01000001">
    <property type="protein sequence ID" value="GMA19642.1"/>
    <property type="molecule type" value="Genomic_DNA"/>
</dbReference>
<evidence type="ECO:0000259" key="8">
    <source>
        <dbReference type="Pfam" id="PF00082"/>
    </source>
</evidence>
<evidence type="ECO:0000256" key="4">
    <source>
        <dbReference type="ARBA" id="ARBA00022825"/>
    </source>
</evidence>
<comment type="similarity">
    <text evidence="1 5 6">Belongs to the peptidase S8 family.</text>
</comment>
<dbReference type="SUPFAM" id="SSF52743">
    <property type="entry name" value="Subtilisin-like"/>
    <property type="match status" value="1"/>
</dbReference>
<keyword evidence="4 5" id="KW-0720">Serine protease</keyword>
<dbReference type="InterPro" id="IPR036852">
    <property type="entry name" value="Peptidase_S8/S53_dom_sf"/>
</dbReference>
<keyword evidence="3 5" id="KW-0378">Hydrolase</keyword>
<name>A0ABQ6HNC2_9MICO</name>